<name>A0A367RZR7_9NOSO</name>
<evidence type="ECO:0000313" key="3">
    <source>
        <dbReference type="Proteomes" id="UP000252107"/>
    </source>
</evidence>
<dbReference type="GO" id="GO:0016075">
    <property type="term" value="P:rRNA catabolic process"/>
    <property type="evidence" value="ECO:0007669"/>
    <property type="project" value="TreeGrafter"/>
</dbReference>
<dbReference type="PANTHER" id="PTHR42188:SF1">
    <property type="entry name" value="23S RRNA-SPECIFIC ENDONUCLEASE VAPC20"/>
    <property type="match status" value="1"/>
</dbReference>
<dbReference type="PANTHER" id="PTHR42188">
    <property type="entry name" value="23S RRNA-SPECIFIC ENDONUCLEASE VAPC20"/>
    <property type="match status" value="1"/>
</dbReference>
<dbReference type="Proteomes" id="UP000252107">
    <property type="component" value="Unassembled WGS sequence"/>
</dbReference>
<gene>
    <name evidence="2" type="ORF">A6770_08970</name>
</gene>
<dbReference type="GO" id="GO:0004521">
    <property type="term" value="F:RNA endonuclease activity"/>
    <property type="evidence" value="ECO:0007669"/>
    <property type="project" value="InterPro"/>
</dbReference>
<proteinExistence type="predicted"/>
<sequence>MSDERLFLDTVFIQALLNKRDQYHHQAQAFLPRVRVARSVWITEAILVEVGNALGAVNRPGTVQFIQQCYKTANLQVVMVDTSLLARALQLYSERPDKTWGLTDCISFTVMWEKGLTDAVTADLHFVQAGFRALLRE</sequence>
<organism evidence="2 3">
    <name type="scientific">Nostoc minutum NIES-26</name>
    <dbReference type="NCBI Taxonomy" id="1844469"/>
    <lineage>
        <taxon>Bacteria</taxon>
        <taxon>Bacillati</taxon>
        <taxon>Cyanobacteriota</taxon>
        <taxon>Cyanophyceae</taxon>
        <taxon>Nostocales</taxon>
        <taxon>Nostocaceae</taxon>
        <taxon>Nostoc</taxon>
    </lineage>
</organism>
<dbReference type="Pfam" id="PF01850">
    <property type="entry name" value="PIN"/>
    <property type="match status" value="1"/>
</dbReference>
<evidence type="ECO:0000259" key="1">
    <source>
        <dbReference type="Pfam" id="PF01850"/>
    </source>
</evidence>
<dbReference type="Gene3D" id="3.40.50.1010">
    <property type="entry name" value="5'-nuclease"/>
    <property type="match status" value="1"/>
</dbReference>
<dbReference type="InterPro" id="IPR002716">
    <property type="entry name" value="PIN_dom"/>
</dbReference>
<accession>A0A367RZR7</accession>
<feature type="domain" description="PIN" evidence="1">
    <location>
        <begin position="7"/>
        <end position="130"/>
    </location>
</feature>
<reference evidence="2" key="1">
    <citation type="submission" date="2016-04" db="EMBL/GenBank/DDBJ databases">
        <authorList>
            <person name="Tabuchi Yagui T.R."/>
        </authorList>
    </citation>
    <scope>NUCLEOTIDE SEQUENCE [LARGE SCALE GENOMIC DNA]</scope>
    <source>
        <strain evidence="2">NIES-26</strain>
    </source>
</reference>
<dbReference type="InterPro" id="IPR039018">
    <property type="entry name" value="VapC20-like"/>
</dbReference>
<dbReference type="AlphaFoldDB" id="A0A367RZR7"/>
<keyword evidence="3" id="KW-1185">Reference proteome</keyword>
<dbReference type="InterPro" id="IPR029060">
    <property type="entry name" value="PIN-like_dom_sf"/>
</dbReference>
<dbReference type="EMBL" id="LXQD01000023">
    <property type="protein sequence ID" value="RCJ41203.1"/>
    <property type="molecule type" value="Genomic_DNA"/>
</dbReference>
<comment type="caution">
    <text evidence="2">The sequence shown here is derived from an EMBL/GenBank/DDBJ whole genome shotgun (WGS) entry which is preliminary data.</text>
</comment>
<evidence type="ECO:0000313" key="2">
    <source>
        <dbReference type="EMBL" id="RCJ41203.1"/>
    </source>
</evidence>
<dbReference type="SUPFAM" id="SSF88723">
    <property type="entry name" value="PIN domain-like"/>
    <property type="match status" value="1"/>
</dbReference>
<protein>
    <submittedName>
        <fullName evidence="2">Nucleic acid-binding protein</fullName>
    </submittedName>
</protein>